<name>A0A0D6P6L1_9PROT</name>
<dbReference type="PRINTS" id="PR00034">
    <property type="entry name" value="HTHCRP"/>
</dbReference>
<dbReference type="PROSITE" id="PS50042">
    <property type="entry name" value="CNMP_BINDING_3"/>
    <property type="match status" value="1"/>
</dbReference>
<dbReference type="InterPro" id="IPR000595">
    <property type="entry name" value="cNMP-bd_dom"/>
</dbReference>
<dbReference type="InterPro" id="IPR012318">
    <property type="entry name" value="HTH_CRP"/>
</dbReference>
<dbReference type="InterPro" id="IPR036390">
    <property type="entry name" value="WH_DNA-bd_sf"/>
</dbReference>
<dbReference type="InterPro" id="IPR018490">
    <property type="entry name" value="cNMP-bd_dom_sf"/>
</dbReference>
<reference evidence="6 7" key="1">
    <citation type="submission" date="2012-11" db="EMBL/GenBank/DDBJ databases">
        <title>Whole genome sequence of Acidisphaera rubrifaciens HS-AP3.</title>
        <authorList>
            <person name="Azuma Y."/>
            <person name="Higashiura N."/>
            <person name="Hirakawa H."/>
            <person name="Matsushita K."/>
        </authorList>
    </citation>
    <scope>NUCLEOTIDE SEQUENCE [LARGE SCALE GENOMIC DNA]</scope>
    <source>
        <strain evidence="6 7">HS-AP3</strain>
    </source>
</reference>
<gene>
    <name evidence="6" type="ORF">Asru_0213_03</name>
</gene>
<feature type="domain" description="Cyclic nucleotide-binding" evidence="4">
    <location>
        <begin position="26"/>
        <end position="143"/>
    </location>
</feature>
<sequence length="241" mass="26670">MRMTSAAAGESRREPCAYCQARPHSLCSAVPDDALSMLATLAVVRDYAKGQVFIEQGAAAEDFFNVTSGTVKLYKLLPDGRQQITGFAGTGHFLGLAVTDTYTFSVQAIEPVRACRFSRSRLRRLMDDCPQVEERLLRTACQELIAAQEQILLLGRKSAQERLATFLLGWSRQADPRAPPAERVRLPMTRGDIADHLGLTIETVSRTFSRFRADGRIRTPSSHEVVITDRPYLERLAAGAV</sequence>
<dbReference type="CDD" id="cd00092">
    <property type="entry name" value="HTH_CRP"/>
    <property type="match status" value="1"/>
</dbReference>
<evidence type="ECO:0000259" key="4">
    <source>
        <dbReference type="PROSITE" id="PS50042"/>
    </source>
</evidence>
<dbReference type="SMART" id="SM00419">
    <property type="entry name" value="HTH_CRP"/>
    <property type="match status" value="1"/>
</dbReference>
<dbReference type="GO" id="GO:0005829">
    <property type="term" value="C:cytosol"/>
    <property type="evidence" value="ECO:0007669"/>
    <property type="project" value="TreeGrafter"/>
</dbReference>
<feature type="domain" description="HTH crp-type" evidence="5">
    <location>
        <begin position="157"/>
        <end position="231"/>
    </location>
</feature>
<keyword evidence="2" id="KW-0238">DNA-binding</keyword>
<dbReference type="EMBL" id="BANB01000213">
    <property type="protein sequence ID" value="GAN76981.1"/>
    <property type="molecule type" value="Genomic_DNA"/>
</dbReference>
<dbReference type="SMART" id="SM00100">
    <property type="entry name" value="cNMP"/>
    <property type="match status" value="1"/>
</dbReference>
<dbReference type="GO" id="GO:0003700">
    <property type="term" value="F:DNA-binding transcription factor activity"/>
    <property type="evidence" value="ECO:0007669"/>
    <property type="project" value="TreeGrafter"/>
</dbReference>
<dbReference type="PANTHER" id="PTHR24567">
    <property type="entry name" value="CRP FAMILY TRANSCRIPTIONAL REGULATORY PROTEIN"/>
    <property type="match status" value="1"/>
</dbReference>
<dbReference type="Gene3D" id="1.10.10.10">
    <property type="entry name" value="Winged helix-like DNA-binding domain superfamily/Winged helix DNA-binding domain"/>
    <property type="match status" value="1"/>
</dbReference>
<evidence type="ECO:0000313" key="6">
    <source>
        <dbReference type="EMBL" id="GAN76981.1"/>
    </source>
</evidence>
<comment type="caution">
    <text evidence="6">The sequence shown here is derived from an EMBL/GenBank/DDBJ whole genome shotgun (WGS) entry which is preliminary data.</text>
</comment>
<keyword evidence="1" id="KW-0805">Transcription regulation</keyword>
<dbReference type="FunFam" id="1.10.10.10:FF:000028">
    <property type="entry name" value="Fumarate/nitrate reduction transcriptional regulator Fnr"/>
    <property type="match status" value="1"/>
</dbReference>
<dbReference type="PROSITE" id="PS51063">
    <property type="entry name" value="HTH_CRP_2"/>
    <property type="match status" value="1"/>
</dbReference>
<evidence type="ECO:0000256" key="3">
    <source>
        <dbReference type="ARBA" id="ARBA00023163"/>
    </source>
</evidence>
<dbReference type="OrthoDB" id="7584044at2"/>
<dbReference type="Pfam" id="PF13545">
    <property type="entry name" value="HTH_Crp_2"/>
    <property type="match status" value="1"/>
</dbReference>
<dbReference type="Proteomes" id="UP000032680">
    <property type="component" value="Unassembled WGS sequence"/>
</dbReference>
<dbReference type="InterPro" id="IPR050397">
    <property type="entry name" value="Env_Response_Regulators"/>
</dbReference>
<organism evidence="6 7">
    <name type="scientific">Acidisphaera rubrifaciens HS-AP3</name>
    <dbReference type="NCBI Taxonomy" id="1231350"/>
    <lineage>
        <taxon>Bacteria</taxon>
        <taxon>Pseudomonadati</taxon>
        <taxon>Pseudomonadota</taxon>
        <taxon>Alphaproteobacteria</taxon>
        <taxon>Acetobacterales</taxon>
        <taxon>Acetobacteraceae</taxon>
        <taxon>Acidisphaera</taxon>
    </lineage>
</organism>
<proteinExistence type="predicted"/>
<evidence type="ECO:0000259" key="5">
    <source>
        <dbReference type="PROSITE" id="PS51063"/>
    </source>
</evidence>
<dbReference type="GO" id="GO:0003677">
    <property type="term" value="F:DNA binding"/>
    <property type="evidence" value="ECO:0007669"/>
    <property type="project" value="UniProtKB-KW"/>
</dbReference>
<dbReference type="AlphaFoldDB" id="A0A0D6P6L1"/>
<evidence type="ECO:0000256" key="1">
    <source>
        <dbReference type="ARBA" id="ARBA00023015"/>
    </source>
</evidence>
<dbReference type="SUPFAM" id="SSF46785">
    <property type="entry name" value="Winged helix' DNA-binding domain"/>
    <property type="match status" value="1"/>
</dbReference>
<protein>
    <submittedName>
        <fullName evidence="6">Transcriptional regulator cAMP-binding AadR/Crp/Fnr</fullName>
    </submittedName>
</protein>
<keyword evidence="3" id="KW-0804">Transcription</keyword>
<dbReference type="CDD" id="cd00038">
    <property type="entry name" value="CAP_ED"/>
    <property type="match status" value="1"/>
</dbReference>
<evidence type="ECO:0000256" key="2">
    <source>
        <dbReference type="ARBA" id="ARBA00023125"/>
    </source>
</evidence>
<keyword evidence="7" id="KW-1185">Reference proteome</keyword>
<dbReference type="InterPro" id="IPR014710">
    <property type="entry name" value="RmlC-like_jellyroll"/>
</dbReference>
<evidence type="ECO:0000313" key="7">
    <source>
        <dbReference type="Proteomes" id="UP000032680"/>
    </source>
</evidence>
<dbReference type="PANTHER" id="PTHR24567:SF75">
    <property type="entry name" value="FUMARATE AND NITRATE REDUCTION REGULATORY PROTEIN"/>
    <property type="match status" value="1"/>
</dbReference>
<accession>A0A0D6P6L1</accession>
<dbReference type="Gene3D" id="2.60.120.10">
    <property type="entry name" value="Jelly Rolls"/>
    <property type="match status" value="1"/>
</dbReference>
<dbReference type="SUPFAM" id="SSF51206">
    <property type="entry name" value="cAMP-binding domain-like"/>
    <property type="match status" value="1"/>
</dbReference>
<dbReference type="Pfam" id="PF00027">
    <property type="entry name" value="cNMP_binding"/>
    <property type="match status" value="1"/>
</dbReference>
<dbReference type="InterPro" id="IPR036388">
    <property type="entry name" value="WH-like_DNA-bd_sf"/>
</dbReference>